<evidence type="ECO:0000259" key="17">
    <source>
        <dbReference type="Pfam" id="PF08704"/>
    </source>
</evidence>
<feature type="domain" description="tRNA (adenine(58)-N(1))-methyltransferase catalytic subunit TRM61 C-terminal" evidence="17">
    <location>
        <begin position="236"/>
        <end position="484"/>
    </location>
</feature>
<dbReference type="FunFam" id="1.10.10.10:FF:000141">
    <property type="entry name" value="vacuolar protein-sorting-associated protein 25"/>
    <property type="match status" value="1"/>
</dbReference>
<dbReference type="PANTHER" id="PTHR12133:SF2">
    <property type="entry name" value="TRNA (ADENINE(58)-N(1))-METHYLTRANSFERASE CATALYTIC SUBUNIT TRMT61A"/>
    <property type="match status" value="1"/>
</dbReference>
<evidence type="ECO:0000256" key="15">
    <source>
        <dbReference type="ARBA" id="ARBA00048481"/>
    </source>
</evidence>
<evidence type="ECO:0000256" key="8">
    <source>
        <dbReference type="ARBA" id="ARBA00022603"/>
    </source>
</evidence>
<dbReference type="SUPFAM" id="SSF46785">
    <property type="entry name" value="Winged helix' DNA-binding domain"/>
    <property type="match status" value="2"/>
</dbReference>
<evidence type="ECO:0000256" key="4">
    <source>
        <dbReference type="ARBA" id="ARBA00012796"/>
    </source>
</evidence>
<dbReference type="AlphaFoldDB" id="A0A915DEA9"/>
<evidence type="ECO:0000256" key="13">
    <source>
        <dbReference type="ARBA" id="ARBA00023242"/>
    </source>
</evidence>
<dbReference type="Gene3D" id="3.40.50.150">
    <property type="entry name" value="Vaccinia Virus protein VP39"/>
    <property type="match status" value="1"/>
</dbReference>
<dbReference type="Gene3D" id="1.10.10.570">
    <property type="entry name" value="Winged helix' DNA-binding domain. Chain C. Domain 1"/>
    <property type="match status" value="1"/>
</dbReference>
<dbReference type="FunFam" id="1.10.10.570:FF:000003">
    <property type="entry name" value="Vacuolar protein-sorting-associated protein 25"/>
    <property type="match status" value="1"/>
</dbReference>
<dbReference type="CDD" id="cd02440">
    <property type="entry name" value="AdoMet_MTases"/>
    <property type="match status" value="1"/>
</dbReference>
<evidence type="ECO:0000256" key="5">
    <source>
        <dbReference type="ARBA" id="ARBA00017934"/>
    </source>
</evidence>
<dbReference type="Pfam" id="PF08704">
    <property type="entry name" value="GCD14"/>
    <property type="match status" value="1"/>
</dbReference>
<keyword evidence="8" id="KW-0489">Methyltransferase</keyword>
<sequence length="494" mass="55915">MSFQFPWQYDFAPFYTIQPNLATREKQLEAWCRIVIDFCQYNKIYSIDLDEIAKSELFNNTKLNRRLDTIGIRTVFDYLEQQKHVEWKDKTKRRCNIYWRRPEEWGQLIHEWASSCGLLNSIVTLYDLTQGEDTVDESFHGLDIDVLVKAIEYLESQKKAVFIEINVALDLPLGSTFIRNRDFIEEGDTVVIYLNHTALNVVVVQRGQTVNMRYGALRHEFLIGKRYGTQISATAGYVYALRPNPSLWTKTLNRRTQILYTPTLLPSFFCWMPNLGLLFSGTGSGSLTHAIAVAVAPNGHAYTHDIDESRVRIVEKELKDHGLSLCTTAVQQDVCEDGFFVKNACDGVFLDLPAPWKAVVHAKKAISRVRGGRIVGFSPCIEQVQQFCEELETHGFIQIQTIEIVPRKLKVIGIATETLAEISSKTSADDADTAPANGNEFPAGKKTKKRKVMCLAADSKEQRSECIAFPQQQPTHTGYLTSATLLSSELALLE</sequence>
<dbReference type="InterPro" id="IPR036388">
    <property type="entry name" value="WH-like_DNA-bd_sf"/>
</dbReference>
<keyword evidence="10" id="KW-0949">S-adenosyl-L-methionine</keyword>
<dbReference type="GO" id="GO:0015031">
    <property type="term" value="P:protein transport"/>
    <property type="evidence" value="ECO:0007669"/>
    <property type="project" value="UniProtKB-KW"/>
</dbReference>
<keyword evidence="13" id="KW-0539">Nucleus</keyword>
<keyword evidence="11" id="KW-0819">tRNA processing</keyword>
<dbReference type="GO" id="GO:0000814">
    <property type="term" value="C:ESCRT II complex"/>
    <property type="evidence" value="ECO:0007669"/>
    <property type="project" value="InterPro"/>
</dbReference>
<evidence type="ECO:0000256" key="1">
    <source>
        <dbReference type="ARBA" id="ARBA00004123"/>
    </source>
</evidence>
<evidence type="ECO:0000256" key="14">
    <source>
        <dbReference type="ARBA" id="ARBA00030094"/>
    </source>
</evidence>
<comment type="catalytic activity">
    <reaction evidence="15">
        <text>an adenosine in mRNA + S-adenosyl-L-methionine = an N(1)-methyladenosine in mRNA + S-adenosyl-L-homocysteine + H(+)</text>
        <dbReference type="Rhea" id="RHEA:55392"/>
        <dbReference type="Rhea" id="RHEA-COMP:12414"/>
        <dbReference type="Rhea" id="RHEA-COMP:12415"/>
        <dbReference type="ChEBI" id="CHEBI:15378"/>
        <dbReference type="ChEBI" id="CHEBI:57856"/>
        <dbReference type="ChEBI" id="CHEBI:59789"/>
        <dbReference type="ChEBI" id="CHEBI:74411"/>
        <dbReference type="ChEBI" id="CHEBI:74491"/>
    </reaction>
</comment>
<dbReference type="InterPro" id="IPR014041">
    <property type="entry name" value="ESCRT-II_cplx_Vps25-sub_N"/>
</dbReference>
<dbReference type="Pfam" id="PF05871">
    <property type="entry name" value="ESCRT-II"/>
    <property type="match status" value="1"/>
</dbReference>
<evidence type="ECO:0000313" key="19">
    <source>
        <dbReference type="WBParaSite" id="jg18529"/>
    </source>
</evidence>
<dbReference type="InterPro" id="IPR008570">
    <property type="entry name" value="ESCRT-II_cplx_Vps25-sub"/>
</dbReference>
<dbReference type="Gene3D" id="1.10.10.10">
    <property type="entry name" value="Winged helix-like DNA-binding domain superfamily/Winged helix DNA-binding domain"/>
    <property type="match status" value="1"/>
</dbReference>
<dbReference type="SUPFAM" id="SSF53335">
    <property type="entry name" value="S-adenosyl-L-methionine-dependent methyltransferases"/>
    <property type="match status" value="1"/>
</dbReference>
<organism evidence="18 19">
    <name type="scientific">Ditylenchus dipsaci</name>
    <dbReference type="NCBI Taxonomy" id="166011"/>
    <lineage>
        <taxon>Eukaryota</taxon>
        <taxon>Metazoa</taxon>
        <taxon>Ecdysozoa</taxon>
        <taxon>Nematoda</taxon>
        <taxon>Chromadorea</taxon>
        <taxon>Rhabditida</taxon>
        <taxon>Tylenchina</taxon>
        <taxon>Tylenchomorpha</taxon>
        <taxon>Sphaerularioidea</taxon>
        <taxon>Anguinidae</taxon>
        <taxon>Anguininae</taxon>
        <taxon>Ditylenchus</taxon>
    </lineage>
</organism>
<evidence type="ECO:0000313" key="18">
    <source>
        <dbReference type="Proteomes" id="UP000887574"/>
    </source>
</evidence>
<dbReference type="Proteomes" id="UP000887574">
    <property type="component" value="Unplaced"/>
</dbReference>
<accession>A0A915DEA9</accession>
<evidence type="ECO:0000256" key="16">
    <source>
        <dbReference type="SAM" id="MobiDB-lite"/>
    </source>
</evidence>
<dbReference type="InterPro" id="IPR049470">
    <property type="entry name" value="TRM61_C"/>
</dbReference>
<evidence type="ECO:0000256" key="9">
    <source>
        <dbReference type="ARBA" id="ARBA00022679"/>
    </source>
</evidence>
<name>A0A915DEA9_9BILA</name>
<protein>
    <recommendedName>
        <fullName evidence="5">Vacuolar protein-sorting-associated protein 25</fullName>
        <ecNumber evidence="4">2.1.1.220</ecNumber>
    </recommendedName>
    <alternativeName>
        <fullName evidence="14">ESCRT-II complex subunit VPS25</fullName>
    </alternativeName>
</protein>
<dbReference type="InterPro" id="IPR014816">
    <property type="entry name" value="tRNA_MeTrfase_Gcd14"/>
</dbReference>
<keyword evidence="6" id="KW-0813">Transport</keyword>
<dbReference type="GO" id="GO:0031515">
    <property type="term" value="C:tRNA (m1A) methyltransferase complex"/>
    <property type="evidence" value="ECO:0007669"/>
    <property type="project" value="InterPro"/>
</dbReference>
<keyword evidence="18" id="KW-1185">Reference proteome</keyword>
<evidence type="ECO:0000256" key="11">
    <source>
        <dbReference type="ARBA" id="ARBA00022694"/>
    </source>
</evidence>
<dbReference type="PANTHER" id="PTHR12133">
    <property type="entry name" value="TRNA (ADENINE(58)-N(1))-METHYLTRANSFERASE"/>
    <property type="match status" value="1"/>
</dbReference>
<dbReference type="GO" id="GO:0160107">
    <property type="term" value="F:tRNA (adenine(58)-N1)-methyltransferase activity"/>
    <property type="evidence" value="ECO:0007669"/>
    <property type="project" value="UniProtKB-EC"/>
</dbReference>
<dbReference type="Gene3D" id="3.10.330.20">
    <property type="match status" value="1"/>
</dbReference>
<feature type="region of interest" description="Disordered" evidence="16">
    <location>
        <begin position="425"/>
        <end position="444"/>
    </location>
</feature>
<dbReference type="GO" id="GO:0016236">
    <property type="term" value="P:macroautophagy"/>
    <property type="evidence" value="ECO:0007669"/>
    <property type="project" value="UniProtKB-ARBA"/>
</dbReference>
<evidence type="ECO:0000256" key="7">
    <source>
        <dbReference type="ARBA" id="ARBA00022490"/>
    </source>
</evidence>
<proteinExistence type="inferred from homology"/>
<keyword evidence="12" id="KW-0653">Protein transport</keyword>
<keyword evidence="9" id="KW-0808">Transferase</keyword>
<keyword evidence="7" id="KW-0963">Cytoplasm</keyword>
<reference evidence="19" key="1">
    <citation type="submission" date="2022-11" db="UniProtKB">
        <authorList>
            <consortium name="WormBaseParasite"/>
        </authorList>
    </citation>
    <scope>IDENTIFICATION</scope>
</reference>
<dbReference type="InterPro" id="IPR029063">
    <property type="entry name" value="SAM-dependent_MTases_sf"/>
</dbReference>
<dbReference type="PROSITE" id="PS51620">
    <property type="entry name" value="SAM_TRM61"/>
    <property type="match status" value="1"/>
</dbReference>
<evidence type="ECO:0000256" key="6">
    <source>
        <dbReference type="ARBA" id="ARBA00022448"/>
    </source>
</evidence>
<evidence type="ECO:0000256" key="10">
    <source>
        <dbReference type="ARBA" id="ARBA00022691"/>
    </source>
</evidence>
<dbReference type="InterPro" id="IPR036390">
    <property type="entry name" value="WH_DNA-bd_sf"/>
</dbReference>
<dbReference type="GO" id="GO:0071985">
    <property type="term" value="P:multivesicular body sorting pathway"/>
    <property type="evidence" value="ECO:0007669"/>
    <property type="project" value="InterPro"/>
</dbReference>
<dbReference type="GO" id="GO:0005634">
    <property type="term" value="C:nucleus"/>
    <property type="evidence" value="ECO:0007669"/>
    <property type="project" value="UniProtKB-SubCell"/>
</dbReference>
<dbReference type="GO" id="GO:0030488">
    <property type="term" value="P:tRNA methylation"/>
    <property type="evidence" value="ECO:0007669"/>
    <property type="project" value="InterPro"/>
</dbReference>
<evidence type="ECO:0000256" key="2">
    <source>
        <dbReference type="ARBA" id="ARBA00004496"/>
    </source>
</evidence>
<evidence type="ECO:0000256" key="12">
    <source>
        <dbReference type="ARBA" id="ARBA00022927"/>
    </source>
</evidence>
<dbReference type="EC" id="2.1.1.220" evidence="4"/>
<evidence type="ECO:0000256" key="3">
    <source>
        <dbReference type="ARBA" id="ARBA00009674"/>
    </source>
</evidence>
<dbReference type="WBParaSite" id="jg18529">
    <property type="protein sequence ID" value="jg18529"/>
    <property type="gene ID" value="jg18529"/>
</dbReference>
<comment type="similarity">
    <text evidence="3">Belongs to the VPS25 family.</text>
</comment>
<comment type="subcellular location">
    <subcellularLocation>
        <location evidence="2">Cytoplasm</location>
    </subcellularLocation>
    <subcellularLocation>
        <location evidence="1">Nucleus</location>
    </subcellularLocation>
</comment>